<dbReference type="InterPro" id="IPR053843">
    <property type="entry name" value="DnaD_N"/>
</dbReference>
<comment type="caution">
    <text evidence="4">The sequence shown here is derived from an EMBL/GenBank/DDBJ whole genome shotgun (WGS) entry which is preliminary data.</text>
</comment>
<feature type="domain" description="DnaD N-terminal" evidence="3">
    <location>
        <begin position="11"/>
        <end position="101"/>
    </location>
</feature>
<evidence type="ECO:0000313" key="4">
    <source>
        <dbReference type="EMBL" id="TDM13236.1"/>
    </source>
</evidence>
<organism evidence="4 5">
    <name type="scientific">Macrococcus lamae</name>
    <dbReference type="NCBI Taxonomy" id="198484"/>
    <lineage>
        <taxon>Bacteria</taxon>
        <taxon>Bacillati</taxon>
        <taxon>Bacillota</taxon>
        <taxon>Bacilli</taxon>
        <taxon>Bacillales</taxon>
        <taxon>Staphylococcaceae</taxon>
        <taxon>Macrococcus</taxon>
    </lineage>
</organism>
<reference evidence="4 5" key="1">
    <citation type="submission" date="2019-01" db="EMBL/GenBank/DDBJ databases">
        <title>Draft genome sequences of the type strains of six Macrococcus species.</title>
        <authorList>
            <person name="Mazhar S."/>
            <person name="Altermann E."/>
            <person name="Hill C."/>
            <person name="Mcauliffe O."/>
        </authorList>
    </citation>
    <scope>NUCLEOTIDE SEQUENCE [LARGE SCALE GENOMIC DNA]</scope>
    <source>
        <strain evidence="4 5">CCM4815</strain>
    </source>
</reference>
<proteinExistence type="inferred from homology"/>
<dbReference type="EMBL" id="SCWB01000001">
    <property type="protein sequence ID" value="TDM13236.1"/>
    <property type="molecule type" value="Genomic_DNA"/>
</dbReference>
<dbReference type="Pfam" id="PF21984">
    <property type="entry name" value="DnaD_N"/>
    <property type="match status" value="1"/>
</dbReference>
<gene>
    <name evidence="4" type="ORF">ERX29_01140</name>
</gene>
<dbReference type="Gene3D" id="1.10.10.630">
    <property type="entry name" value="DnaD domain-like"/>
    <property type="match status" value="1"/>
</dbReference>
<sequence length="222" mass="25755">MFQYINQQLAVPKRLISNYSKLGINETELVILLKMILISSESNEMPSFEAVAKETSLDVNQVATLIQGLIQKDMLQVTVNHSDSHYSEHFSLQPLDDKLAALDIPADVINKQLDFTQLFERFEVQFGRPLTPIEMQTLTHWIDTDHHSTELINTALDEATVHDKLSFKYIDRILLNWKKRNVKTIDDSKAVRKDFQQTKQFTKTIENFPVFDWVNGENPYDK</sequence>
<dbReference type="Pfam" id="PF07261">
    <property type="entry name" value="DnaB_2"/>
    <property type="match status" value="1"/>
</dbReference>
<dbReference type="Gene3D" id="1.10.10.10">
    <property type="entry name" value="Winged helix-like DNA-binding domain superfamily/Winged helix DNA-binding domain"/>
    <property type="match status" value="1"/>
</dbReference>
<accession>A0A4V3BFA1</accession>
<evidence type="ECO:0000313" key="5">
    <source>
        <dbReference type="Proteomes" id="UP000294802"/>
    </source>
</evidence>
<name>A0A4V3BFA1_9STAP</name>
<protein>
    <submittedName>
        <fullName evidence="4">DnaD domain protein</fullName>
    </submittedName>
</protein>
<evidence type="ECO:0000256" key="1">
    <source>
        <dbReference type="ARBA" id="ARBA00093462"/>
    </source>
</evidence>
<dbReference type="RefSeq" id="WP_133442839.1">
    <property type="nucleotide sequence ID" value="NZ_SCWB01000001.1"/>
</dbReference>
<comment type="similarity">
    <text evidence="1">Belongs to the DnaB/DnaD family.</text>
</comment>
<dbReference type="PANTHER" id="PTHR37293">
    <property type="entry name" value="PHAGE REPLICATION PROTEIN-RELATED"/>
    <property type="match status" value="1"/>
</dbReference>
<dbReference type="OrthoDB" id="9770238at2"/>
<dbReference type="SUPFAM" id="SSF158499">
    <property type="entry name" value="DnaD domain-like"/>
    <property type="match status" value="1"/>
</dbReference>
<dbReference type="InterPro" id="IPR053162">
    <property type="entry name" value="DnaD"/>
</dbReference>
<evidence type="ECO:0000259" key="2">
    <source>
        <dbReference type="Pfam" id="PF07261"/>
    </source>
</evidence>
<dbReference type="InterPro" id="IPR036388">
    <property type="entry name" value="WH-like_DNA-bd_sf"/>
</dbReference>
<feature type="domain" description="DnaB/C C-terminal" evidence="2">
    <location>
        <begin position="119"/>
        <end position="189"/>
    </location>
</feature>
<dbReference type="InterPro" id="IPR034829">
    <property type="entry name" value="DnaD-like_sf"/>
</dbReference>
<dbReference type="AlphaFoldDB" id="A0A4V3BFA1"/>
<dbReference type="PANTHER" id="PTHR37293:SF6">
    <property type="entry name" value="DNA REPLICATION PROTEIN DNAD"/>
    <property type="match status" value="1"/>
</dbReference>
<dbReference type="InterPro" id="IPR006343">
    <property type="entry name" value="DnaB/C_C"/>
</dbReference>
<keyword evidence="5" id="KW-1185">Reference proteome</keyword>
<dbReference type="NCBIfam" id="TIGR01446">
    <property type="entry name" value="DnaD_dom"/>
    <property type="match status" value="1"/>
</dbReference>
<evidence type="ECO:0000259" key="3">
    <source>
        <dbReference type="Pfam" id="PF21984"/>
    </source>
</evidence>
<dbReference type="Proteomes" id="UP000294802">
    <property type="component" value="Unassembled WGS sequence"/>
</dbReference>